<proteinExistence type="predicted"/>
<evidence type="ECO:0000313" key="1">
    <source>
        <dbReference type="EMBL" id="KFB35744.1"/>
    </source>
</evidence>
<dbReference type="EnsemblMetazoa" id="ASIC002646-RA">
    <property type="protein sequence ID" value="ASIC002646-PA"/>
    <property type="gene ID" value="ASIC002646"/>
</dbReference>
<reference evidence="1 3" key="1">
    <citation type="journal article" date="2014" name="BMC Genomics">
        <title>Genome sequence of Anopheles sinensis provides insight into genetics basis of mosquito competence for malaria parasites.</title>
        <authorList>
            <person name="Zhou D."/>
            <person name="Zhang D."/>
            <person name="Ding G."/>
            <person name="Shi L."/>
            <person name="Hou Q."/>
            <person name="Ye Y."/>
            <person name="Xu Y."/>
            <person name="Zhou H."/>
            <person name="Xiong C."/>
            <person name="Li S."/>
            <person name="Yu J."/>
            <person name="Hong S."/>
            <person name="Yu X."/>
            <person name="Zou P."/>
            <person name="Chen C."/>
            <person name="Chang X."/>
            <person name="Wang W."/>
            <person name="Lv Y."/>
            <person name="Sun Y."/>
            <person name="Ma L."/>
            <person name="Shen B."/>
            <person name="Zhu C."/>
        </authorList>
    </citation>
    <scope>NUCLEOTIDE SEQUENCE [LARGE SCALE GENOMIC DNA]</scope>
</reference>
<dbReference type="EMBL" id="KE524620">
    <property type="protein sequence ID" value="KFB35744.1"/>
    <property type="molecule type" value="Genomic_DNA"/>
</dbReference>
<reference evidence="2" key="2">
    <citation type="submission" date="2020-05" db="UniProtKB">
        <authorList>
            <consortium name="EnsemblMetazoa"/>
        </authorList>
    </citation>
    <scope>IDENTIFICATION</scope>
</reference>
<accession>A0A084VCQ0</accession>
<dbReference type="EMBL" id="ATLV01010838">
    <property type="status" value="NOT_ANNOTATED_CDS"/>
    <property type="molecule type" value="Genomic_DNA"/>
</dbReference>
<evidence type="ECO:0000313" key="2">
    <source>
        <dbReference type="EnsemblMetazoa" id="ASIC002646-PA"/>
    </source>
</evidence>
<dbReference type="AlphaFoldDB" id="A0A084VCQ0"/>
<organism evidence="1">
    <name type="scientific">Anopheles sinensis</name>
    <name type="common">Mosquito</name>
    <dbReference type="NCBI Taxonomy" id="74873"/>
    <lineage>
        <taxon>Eukaryota</taxon>
        <taxon>Metazoa</taxon>
        <taxon>Ecdysozoa</taxon>
        <taxon>Arthropoda</taxon>
        <taxon>Hexapoda</taxon>
        <taxon>Insecta</taxon>
        <taxon>Pterygota</taxon>
        <taxon>Neoptera</taxon>
        <taxon>Endopterygota</taxon>
        <taxon>Diptera</taxon>
        <taxon>Nematocera</taxon>
        <taxon>Culicoidea</taxon>
        <taxon>Culicidae</taxon>
        <taxon>Anophelinae</taxon>
        <taxon>Anopheles</taxon>
    </lineage>
</organism>
<dbReference type="VEuPathDB" id="VectorBase:ASIC002646"/>
<keyword evidence="3" id="KW-1185">Reference proteome</keyword>
<dbReference type="Proteomes" id="UP000030765">
    <property type="component" value="Unassembled WGS sequence"/>
</dbReference>
<name>A0A084VCQ0_ANOSI</name>
<protein>
    <submittedName>
        <fullName evidence="1 2">FAD-dependent pyridine nucleotide-disulfide oxidoreductase</fullName>
    </submittedName>
</protein>
<sequence length="76" mass="8378">MASGSGAGRGSVSCPFSVRMWSCDSHFFYRCSPSPSGKEEEIEQYRAEEKLVVGGVANVEKENKKKESVDMRPTES</sequence>
<evidence type="ECO:0000313" key="3">
    <source>
        <dbReference type="Proteomes" id="UP000030765"/>
    </source>
</evidence>
<gene>
    <name evidence="1" type="ORF">ZHAS_00002646</name>
</gene>